<evidence type="ECO:0000256" key="1">
    <source>
        <dbReference type="SAM" id="MobiDB-lite"/>
    </source>
</evidence>
<dbReference type="EMBL" id="AGNL01009224">
    <property type="protein sequence ID" value="EJK70001.1"/>
    <property type="molecule type" value="Genomic_DNA"/>
</dbReference>
<evidence type="ECO:0000256" key="2">
    <source>
        <dbReference type="SAM" id="SignalP"/>
    </source>
</evidence>
<feature type="compositionally biased region" description="Basic and acidic residues" evidence="1">
    <location>
        <begin position="31"/>
        <end position="41"/>
    </location>
</feature>
<comment type="caution">
    <text evidence="3">The sequence shown here is derived from an EMBL/GenBank/DDBJ whole genome shotgun (WGS) entry which is preliminary data.</text>
</comment>
<feature type="signal peptide" evidence="2">
    <location>
        <begin position="1"/>
        <end position="16"/>
    </location>
</feature>
<gene>
    <name evidence="3" type="ORF">THAOC_08681</name>
</gene>
<dbReference type="Proteomes" id="UP000266841">
    <property type="component" value="Unassembled WGS sequence"/>
</dbReference>
<feature type="region of interest" description="Disordered" evidence="1">
    <location>
        <begin position="31"/>
        <end position="67"/>
    </location>
</feature>
<keyword evidence="2" id="KW-0732">Signal</keyword>
<evidence type="ECO:0000313" key="4">
    <source>
        <dbReference type="Proteomes" id="UP000266841"/>
    </source>
</evidence>
<organism evidence="3 4">
    <name type="scientific">Thalassiosira oceanica</name>
    <name type="common">Marine diatom</name>
    <dbReference type="NCBI Taxonomy" id="159749"/>
    <lineage>
        <taxon>Eukaryota</taxon>
        <taxon>Sar</taxon>
        <taxon>Stramenopiles</taxon>
        <taxon>Ochrophyta</taxon>
        <taxon>Bacillariophyta</taxon>
        <taxon>Coscinodiscophyceae</taxon>
        <taxon>Thalassiosirophycidae</taxon>
        <taxon>Thalassiosirales</taxon>
        <taxon>Thalassiosiraceae</taxon>
        <taxon>Thalassiosira</taxon>
    </lineage>
</organism>
<dbReference type="AlphaFoldDB" id="K0T990"/>
<sequence>MRLSLPTLYLLSSTFGTPLAVTAVAAAEGTEQVHDSSRQDDEAAVPGLLPHASRGPQGRGLSKQGMRGKATKAFKAKGGKSGKGKGKGGKIETKIVEDCAEKIVGTYQYEGSATCGYTFLVEIWCDDPGYTQCYYDEAAVNGSTQFGTCTAFNLIEELERTRGQYPDDMSPHCALEGIHLKDGPAVTIIPVGQPELNYPFTPFNVDTLSSQASSCTPKFTLGLSTEVDDDEPLYLFFSDDGGHSYYNADAPYPAYPFDDGDEIFTRRLATAECSATCMAAGAHCGTENVFTGAKTGCAHDPSICCSGDIDNYGSGNRFWLEAFRCLPRPRECITYDDFKADELRDCLNNDPGGTKAKDELNACADDAYSRHDGGHWMLSCDYVCTMKRCPVSSCQAQHAQKEKCEAEWAGCSCPP</sequence>
<feature type="chain" id="PRO_5003841672" evidence="2">
    <location>
        <begin position="17"/>
        <end position="415"/>
    </location>
</feature>
<reference evidence="3 4" key="1">
    <citation type="journal article" date="2012" name="Genome Biol.">
        <title>Genome and low-iron response of an oceanic diatom adapted to chronic iron limitation.</title>
        <authorList>
            <person name="Lommer M."/>
            <person name="Specht M."/>
            <person name="Roy A.S."/>
            <person name="Kraemer L."/>
            <person name="Andreson R."/>
            <person name="Gutowska M.A."/>
            <person name="Wolf J."/>
            <person name="Bergner S.V."/>
            <person name="Schilhabel M.B."/>
            <person name="Klostermeier U.C."/>
            <person name="Beiko R.G."/>
            <person name="Rosenstiel P."/>
            <person name="Hippler M."/>
            <person name="Laroche J."/>
        </authorList>
    </citation>
    <scope>NUCLEOTIDE SEQUENCE [LARGE SCALE GENOMIC DNA]</scope>
    <source>
        <strain evidence="3 4">CCMP1005</strain>
    </source>
</reference>
<proteinExistence type="predicted"/>
<protein>
    <submittedName>
        <fullName evidence="3">Uncharacterized protein</fullName>
    </submittedName>
</protein>
<keyword evidence="4" id="KW-1185">Reference proteome</keyword>
<accession>K0T990</accession>
<evidence type="ECO:0000313" key="3">
    <source>
        <dbReference type="EMBL" id="EJK70001.1"/>
    </source>
</evidence>
<name>K0T990_THAOC</name>